<reference evidence="2" key="1">
    <citation type="journal article" date="2019" name="Nat. Commun.">
        <title>Expansion of phycobilisome linker gene families in mesophilic red algae.</title>
        <authorList>
            <person name="Lee J."/>
            <person name="Kim D."/>
            <person name="Bhattacharya D."/>
            <person name="Yoon H.S."/>
        </authorList>
    </citation>
    <scope>NUCLEOTIDE SEQUENCE [LARGE SCALE GENOMIC DNA]</scope>
    <source>
        <strain evidence="2">CCMP 1328</strain>
    </source>
</reference>
<sequence length="131" mass="13601">MEAFVLQGALVRPTRSRTAICSNGAVRHSLLRGRAGRGTRTVLHMQVDAERAIGLSLVLVSVATGVVLQLRGRNIGASKAPICLSCKGKGTVSCKNCKGTGVIKDGYAKRCGVCKGNQKFPCQVCGGTGGE</sequence>
<proteinExistence type="predicted"/>
<dbReference type="OrthoDB" id="535916at2759"/>
<protein>
    <recommendedName>
        <fullName evidence="3">Protein EMBRYO SAC DEVELOPMENT ARREST 3, chloroplastic</fullName>
    </recommendedName>
</protein>
<evidence type="ECO:0008006" key="3">
    <source>
        <dbReference type="Google" id="ProtNLM"/>
    </source>
</evidence>
<accession>A0A5J4Z9S4</accession>
<dbReference type="PANTHER" id="PTHR15852:SF54">
    <property type="entry name" value="PROTEIN SSUH2 HOMOLOG"/>
    <property type="match status" value="1"/>
</dbReference>
<dbReference type="EMBL" id="VRMN01000001">
    <property type="protein sequence ID" value="KAA8499754.1"/>
    <property type="molecule type" value="Genomic_DNA"/>
</dbReference>
<name>A0A5J4Z9S4_PORPP</name>
<gene>
    <name evidence="1" type="ORF">FVE85_7339</name>
</gene>
<comment type="caution">
    <text evidence="1">The sequence shown here is derived from an EMBL/GenBank/DDBJ whole genome shotgun (WGS) entry which is preliminary data.</text>
</comment>
<keyword evidence="2" id="KW-1185">Reference proteome</keyword>
<dbReference type="PANTHER" id="PTHR15852">
    <property type="entry name" value="PLASTID TRANSCRIPTIONALLY ACTIVE PROTEIN"/>
    <property type="match status" value="1"/>
</dbReference>
<evidence type="ECO:0000313" key="1">
    <source>
        <dbReference type="EMBL" id="KAA8499754.1"/>
    </source>
</evidence>
<evidence type="ECO:0000313" key="2">
    <source>
        <dbReference type="Proteomes" id="UP000324585"/>
    </source>
</evidence>
<dbReference type="Proteomes" id="UP000324585">
    <property type="component" value="Unassembled WGS sequence"/>
</dbReference>
<dbReference type="AlphaFoldDB" id="A0A5J4Z9S4"/>
<organism evidence="1 2">
    <name type="scientific">Porphyridium purpureum</name>
    <name type="common">Red alga</name>
    <name type="synonym">Porphyridium cruentum</name>
    <dbReference type="NCBI Taxonomy" id="35688"/>
    <lineage>
        <taxon>Eukaryota</taxon>
        <taxon>Rhodophyta</taxon>
        <taxon>Bangiophyceae</taxon>
        <taxon>Porphyridiales</taxon>
        <taxon>Porphyridiaceae</taxon>
        <taxon>Porphyridium</taxon>
    </lineage>
</organism>